<evidence type="ECO:0000256" key="1">
    <source>
        <dbReference type="SAM" id="MobiDB-lite"/>
    </source>
</evidence>
<feature type="region of interest" description="Disordered" evidence="1">
    <location>
        <begin position="124"/>
        <end position="167"/>
    </location>
</feature>
<dbReference type="GO" id="GO:0005737">
    <property type="term" value="C:cytoplasm"/>
    <property type="evidence" value="ECO:0007669"/>
    <property type="project" value="TreeGrafter"/>
</dbReference>
<organism evidence="2 3">
    <name type="scientific">Morchella conica CCBAS932</name>
    <dbReference type="NCBI Taxonomy" id="1392247"/>
    <lineage>
        <taxon>Eukaryota</taxon>
        <taxon>Fungi</taxon>
        <taxon>Dikarya</taxon>
        <taxon>Ascomycota</taxon>
        <taxon>Pezizomycotina</taxon>
        <taxon>Pezizomycetes</taxon>
        <taxon>Pezizales</taxon>
        <taxon>Morchellaceae</taxon>
        <taxon>Morchella</taxon>
    </lineage>
</organism>
<dbReference type="SUPFAM" id="SSF48371">
    <property type="entry name" value="ARM repeat"/>
    <property type="match status" value="1"/>
</dbReference>
<sequence length="717" mass="79302">MERTVTIDKAINAIKTAADEIPAEDFISYSTILDVHLSYAHEFFSEEDQNSLLETLADILNTHEDLARDISWDLVSVLLPFLESSAATTLQTAESLIASTATKGNPKEVFIKVLESLSSLSWAPNLSHKEDEEDEDEDKAAHSGDEDEEKVASEEEEEEEEDKELHKHSLKKFHALLSALSIVHPRIGAKCPSRFLSTELTTLLGVVMKSVQWLEREEVDGVLRAILEFVELAKPELPRGPQSRKPSVAQGERPPLPPRTSTVDATTAAATTPAATPAKDDKELFLQARLLVSFLTHILEIYLLRTRTRYNKTSVEYVEKAHSHGGHTHPNEDEDEDESRGLVLGWAGDYDEKVTRLGKSKVPGGQTLIDDEREARAGRRDVKQIVEEISALCDGLGLKIEELLKIVETIDEPSENHDEEQEHHDVPAPSTADEVPLSKIGSLFLLAEKLSSQSLYEFTAGIFPEHQKISRNYLILGPGQSQPPVIDAVLYLGALILHEGAGLNEIPLQIEEFLIYLQTFAAISATATSPQIRFLANAHVVTCLKKHPDEAVRLAYIKDTLEHCPFESLKERVVVFLKDEIIAATSPSPASSEPSTPSSIFGSSLALQELSSALFPDVAELLSGSDQQNWSALKNAYPTFVATANLYYFLLKSPATQGRVGVCDKKHVDRVEEKFLAPLRKAVDDFKGVEEAGMGFEMEILKEVLERIGEVKKSVLN</sequence>
<dbReference type="PANTHER" id="PTHR28020:SF1">
    <property type="entry name" value="YAP1-BINDING PROTEIN 1-RELATED"/>
    <property type="match status" value="1"/>
</dbReference>
<feature type="compositionally biased region" description="Acidic residues" evidence="1">
    <location>
        <begin position="145"/>
        <end position="162"/>
    </location>
</feature>
<dbReference type="EMBL" id="ML119153">
    <property type="protein sequence ID" value="RPB09339.1"/>
    <property type="molecule type" value="Genomic_DNA"/>
</dbReference>
<dbReference type="AlphaFoldDB" id="A0A3N4KJ14"/>
<dbReference type="OrthoDB" id="5396786at2759"/>
<dbReference type="Pfam" id="PF08568">
    <property type="entry name" value="Kinetochor_Ybp2"/>
    <property type="match status" value="1"/>
</dbReference>
<evidence type="ECO:0000313" key="2">
    <source>
        <dbReference type="EMBL" id="RPB09339.1"/>
    </source>
</evidence>
<dbReference type="InterPro" id="IPR040347">
    <property type="entry name" value="YBP1/2"/>
</dbReference>
<dbReference type="InterPro" id="IPR016024">
    <property type="entry name" value="ARM-type_fold"/>
</dbReference>
<protein>
    <submittedName>
        <fullName evidence="2">DUF1760-domain-containing protein</fullName>
    </submittedName>
</protein>
<accession>A0A3N4KJ14</accession>
<dbReference type="InParanoid" id="A0A3N4KJ14"/>
<proteinExistence type="predicted"/>
<evidence type="ECO:0000313" key="3">
    <source>
        <dbReference type="Proteomes" id="UP000277580"/>
    </source>
</evidence>
<dbReference type="PANTHER" id="PTHR28020">
    <property type="entry name" value="YAP1-BINDING PROTEIN 1-RELATED"/>
    <property type="match status" value="1"/>
</dbReference>
<gene>
    <name evidence="2" type="ORF">P167DRAFT_527501</name>
</gene>
<keyword evidence="3" id="KW-1185">Reference proteome</keyword>
<feature type="compositionally biased region" description="Basic and acidic residues" evidence="1">
    <location>
        <begin position="414"/>
        <end position="426"/>
    </location>
</feature>
<feature type="region of interest" description="Disordered" evidence="1">
    <location>
        <begin position="413"/>
        <end position="434"/>
    </location>
</feature>
<dbReference type="Proteomes" id="UP000277580">
    <property type="component" value="Unassembled WGS sequence"/>
</dbReference>
<reference evidence="2 3" key="1">
    <citation type="journal article" date="2018" name="Nat. Ecol. Evol.">
        <title>Pezizomycetes genomes reveal the molecular basis of ectomycorrhizal truffle lifestyle.</title>
        <authorList>
            <person name="Murat C."/>
            <person name="Payen T."/>
            <person name="Noel B."/>
            <person name="Kuo A."/>
            <person name="Morin E."/>
            <person name="Chen J."/>
            <person name="Kohler A."/>
            <person name="Krizsan K."/>
            <person name="Balestrini R."/>
            <person name="Da Silva C."/>
            <person name="Montanini B."/>
            <person name="Hainaut M."/>
            <person name="Levati E."/>
            <person name="Barry K.W."/>
            <person name="Belfiori B."/>
            <person name="Cichocki N."/>
            <person name="Clum A."/>
            <person name="Dockter R.B."/>
            <person name="Fauchery L."/>
            <person name="Guy J."/>
            <person name="Iotti M."/>
            <person name="Le Tacon F."/>
            <person name="Lindquist E.A."/>
            <person name="Lipzen A."/>
            <person name="Malagnac F."/>
            <person name="Mello A."/>
            <person name="Molinier V."/>
            <person name="Miyauchi S."/>
            <person name="Poulain J."/>
            <person name="Riccioni C."/>
            <person name="Rubini A."/>
            <person name="Sitrit Y."/>
            <person name="Splivallo R."/>
            <person name="Traeger S."/>
            <person name="Wang M."/>
            <person name="Zifcakova L."/>
            <person name="Wipf D."/>
            <person name="Zambonelli A."/>
            <person name="Paolocci F."/>
            <person name="Nowrousian M."/>
            <person name="Ottonello S."/>
            <person name="Baldrian P."/>
            <person name="Spatafora J.W."/>
            <person name="Henrissat B."/>
            <person name="Nagy L.G."/>
            <person name="Aury J.M."/>
            <person name="Wincker P."/>
            <person name="Grigoriev I.V."/>
            <person name="Bonfante P."/>
            <person name="Martin F.M."/>
        </authorList>
    </citation>
    <scope>NUCLEOTIDE SEQUENCE [LARGE SCALE GENOMIC DNA]</scope>
    <source>
        <strain evidence="2 3">CCBAS932</strain>
    </source>
</reference>
<name>A0A3N4KJ14_9PEZI</name>
<dbReference type="STRING" id="1392247.A0A3N4KJ14"/>
<feature type="region of interest" description="Disordered" evidence="1">
    <location>
        <begin position="237"/>
        <end position="278"/>
    </location>
</feature>
<feature type="compositionally biased region" description="Low complexity" evidence="1">
    <location>
        <begin position="265"/>
        <end position="277"/>
    </location>
</feature>
<dbReference type="InterPro" id="IPR013877">
    <property type="entry name" value="YAP-bd/ALF4/Glomulin"/>
</dbReference>
<dbReference type="GO" id="GO:0034599">
    <property type="term" value="P:cellular response to oxidative stress"/>
    <property type="evidence" value="ECO:0007669"/>
    <property type="project" value="InterPro"/>
</dbReference>